<keyword evidence="3" id="KW-1185">Reference proteome</keyword>
<dbReference type="RefSeq" id="WP_119117924.1">
    <property type="nucleotide sequence ID" value="NZ_QWVS01000028.1"/>
</dbReference>
<dbReference type="Proteomes" id="UP000266016">
    <property type="component" value="Unassembled WGS sequence"/>
</dbReference>
<comment type="caution">
    <text evidence="2">The sequence shown here is derived from an EMBL/GenBank/DDBJ whole genome shotgun (WGS) entry which is preliminary data.</text>
</comment>
<organism evidence="2 3">
    <name type="scientific">Peribacillus asahii</name>
    <dbReference type="NCBI Taxonomy" id="228899"/>
    <lineage>
        <taxon>Bacteria</taxon>
        <taxon>Bacillati</taxon>
        <taxon>Bacillota</taxon>
        <taxon>Bacilli</taxon>
        <taxon>Bacillales</taxon>
        <taxon>Bacillaceae</taxon>
        <taxon>Peribacillus</taxon>
    </lineage>
</organism>
<dbReference type="EMBL" id="QWVS01000028">
    <property type="protein sequence ID" value="RID84072.1"/>
    <property type="molecule type" value="Genomic_DNA"/>
</dbReference>
<protein>
    <recommendedName>
        <fullName evidence="4">Class I SAM-dependent methyltransferase</fullName>
    </recommendedName>
</protein>
<evidence type="ECO:0000313" key="3">
    <source>
        <dbReference type="Proteomes" id="UP000266016"/>
    </source>
</evidence>
<proteinExistence type="predicted"/>
<sequence>MEDFQREMNENRDKSRREKWEGHRNQVSGLFHDVFSKKASVDKIAIFGAGNCDDLELNYLASNCNSIYLFDLDIESMKRGTQYLLASTRNKIKLVELDVTGLKNINFEHHLSSLLKCGEKVESVLQYMKDTEKYVVESTKDEWADFLDSFDIVASSAIYTQLFYNWALDTLSQYETQYNKEELEQIKEGFLDLRDSIILAYHNSIFKCCKTTGFAITWTDILKMEPEYIDTIKQGPNAIFALASNIGYGAALIAIKDFIENANKADFSLKYWPWDFNEEKQYLTMGLLGKLNR</sequence>
<name>A0A398B2R8_9BACI</name>
<dbReference type="AlphaFoldDB" id="A0A398B2R8"/>
<evidence type="ECO:0000256" key="1">
    <source>
        <dbReference type="SAM" id="MobiDB-lite"/>
    </source>
</evidence>
<accession>A0A398B2R8</accession>
<evidence type="ECO:0000313" key="2">
    <source>
        <dbReference type="EMBL" id="RID84072.1"/>
    </source>
</evidence>
<feature type="region of interest" description="Disordered" evidence="1">
    <location>
        <begin position="1"/>
        <end position="21"/>
    </location>
</feature>
<reference evidence="2 3" key="1">
    <citation type="submission" date="2018-08" db="EMBL/GenBank/DDBJ databases">
        <title>Bacillus jemisoniae sp. nov., Bacillus chryseoplanitiae sp. nov., Bacillus resnikiae sp. nov., and Bacillus frankliniae sp. nov., isolated from Viking spacecraft and associated surfaces.</title>
        <authorList>
            <person name="Seuylemezian A."/>
            <person name="Vaishampayan P."/>
        </authorList>
    </citation>
    <scope>NUCLEOTIDE SEQUENCE [LARGE SCALE GENOMIC DNA]</scope>
    <source>
        <strain evidence="2 3">MA001</strain>
    </source>
</reference>
<evidence type="ECO:0008006" key="4">
    <source>
        <dbReference type="Google" id="ProtNLM"/>
    </source>
</evidence>
<gene>
    <name evidence="2" type="ORF">D1953_14600</name>
</gene>